<protein>
    <recommendedName>
        <fullName evidence="4">DUF2512 domain-containing protein</fullName>
    </recommendedName>
</protein>
<dbReference type="EMBL" id="JAFBEB010000010">
    <property type="protein sequence ID" value="MBM7591252.1"/>
    <property type="molecule type" value="Genomic_DNA"/>
</dbReference>
<dbReference type="Proteomes" id="UP000717624">
    <property type="component" value="Unassembled WGS sequence"/>
</dbReference>
<evidence type="ECO:0000313" key="2">
    <source>
        <dbReference type="EMBL" id="MBM7591252.1"/>
    </source>
</evidence>
<keyword evidence="3" id="KW-1185">Reference proteome</keyword>
<organism evidence="2 3">
    <name type="scientific">Brevibacillus fulvus</name>
    <dbReference type="NCBI Taxonomy" id="1125967"/>
    <lineage>
        <taxon>Bacteria</taxon>
        <taxon>Bacillati</taxon>
        <taxon>Bacillota</taxon>
        <taxon>Bacilli</taxon>
        <taxon>Bacillales</taxon>
        <taxon>Paenibacillaceae</taxon>
        <taxon>Brevibacillus</taxon>
    </lineage>
</organism>
<feature type="transmembrane region" description="Helical" evidence="1">
    <location>
        <begin position="84"/>
        <end position="103"/>
    </location>
</feature>
<keyword evidence="1" id="KW-0812">Transmembrane</keyword>
<comment type="caution">
    <text evidence="2">The sequence shown here is derived from an EMBL/GenBank/DDBJ whole genome shotgun (WGS) entry which is preliminary data.</text>
</comment>
<evidence type="ECO:0000256" key="1">
    <source>
        <dbReference type="SAM" id="Phobius"/>
    </source>
</evidence>
<gene>
    <name evidence="2" type="ORF">JOD01_002879</name>
</gene>
<reference evidence="2" key="1">
    <citation type="submission" date="2021-01" db="EMBL/GenBank/DDBJ databases">
        <title>Genomic Encyclopedia of Type Strains, Phase IV (KMG-IV): sequencing the most valuable type-strain genomes for metagenomic binning, comparative biology and taxonomic classification.</title>
        <authorList>
            <person name="Goeker M."/>
        </authorList>
    </citation>
    <scope>NUCLEOTIDE SEQUENCE</scope>
    <source>
        <strain evidence="2">DSM 25523</strain>
    </source>
</reference>
<proteinExistence type="predicted"/>
<evidence type="ECO:0008006" key="4">
    <source>
        <dbReference type="Google" id="ProtNLM"/>
    </source>
</evidence>
<sequence length="117" mass="12975">MSGLVLKLIIVPALVLFLDFLIGPVFYPAFVQTILIGIMLAVVGHFVEILFLRPGRLWATTIVDVMLYTALLMLSPFAFDGARVTLDGALLLASLLGIAEYLYHQWIVRRQILQGTS</sequence>
<accession>A0A938Y449</accession>
<keyword evidence="1" id="KW-0472">Membrane</keyword>
<evidence type="ECO:0000313" key="3">
    <source>
        <dbReference type="Proteomes" id="UP000717624"/>
    </source>
</evidence>
<feature type="transmembrane region" description="Helical" evidence="1">
    <location>
        <begin position="5"/>
        <end position="23"/>
    </location>
</feature>
<name>A0A938Y449_9BACL</name>
<feature type="transmembrane region" description="Helical" evidence="1">
    <location>
        <begin position="57"/>
        <end position="78"/>
    </location>
</feature>
<dbReference type="AlphaFoldDB" id="A0A938Y449"/>
<feature type="transmembrane region" description="Helical" evidence="1">
    <location>
        <begin position="29"/>
        <end position="50"/>
    </location>
</feature>
<dbReference type="RefSeq" id="WP_204518968.1">
    <property type="nucleotide sequence ID" value="NZ_BAABIN010000012.1"/>
</dbReference>
<keyword evidence="1" id="KW-1133">Transmembrane helix</keyword>